<comment type="caution">
    <text evidence="2">The sequence shown here is derived from an EMBL/GenBank/DDBJ whole genome shotgun (WGS) entry which is preliminary data.</text>
</comment>
<dbReference type="AlphaFoldDB" id="A0A941EWQ1"/>
<dbReference type="InterPro" id="IPR002765">
    <property type="entry name" value="UPF0145_YbjQ-like"/>
</dbReference>
<comment type="similarity">
    <text evidence="1">Belongs to the UPF0145 family.</text>
</comment>
<gene>
    <name evidence="2" type="ORF">KDL01_18845</name>
</gene>
<dbReference type="EMBL" id="JAGSOG010000091">
    <property type="protein sequence ID" value="MBR7835339.1"/>
    <property type="molecule type" value="Genomic_DNA"/>
</dbReference>
<dbReference type="Gene3D" id="3.30.110.70">
    <property type="entry name" value="Hypothetical protein apc22750. Chain B"/>
    <property type="match status" value="2"/>
</dbReference>
<dbReference type="Pfam" id="PF01906">
    <property type="entry name" value="YbjQ_1"/>
    <property type="match status" value="1"/>
</dbReference>
<name>A0A941EWQ1_9ACTN</name>
<organism evidence="2 3">
    <name type="scientific">Actinospica durhamensis</name>
    <dbReference type="NCBI Taxonomy" id="1508375"/>
    <lineage>
        <taxon>Bacteria</taxon>
        <taxon>Bacillati</taxon>
        <taxon>Actinomycetota</taxon>
        <taxon>Actinomycetes</taxon>
        <taxon>Catenulisporales</taxon>
        <taxon>Actinospicaceae</taxon>
        <taxon>Actinospica</taxon>
    </lineage>
</organism>
<dbReference type="InterPro" id="IPR035439">
    <property type="entry name" value="UPF0145_dom_sf"/>
</dbReference>
<dbReference type="PANTHER" id="PTHR34068">
    <property type="entry name" value="UPF0145 PROTEIN YBJQ"/>
    <property type="match status" value="1"/>
</dbReference>
<dbReference type="RefSeq" id="WP_212529833.1">
    <property type="nucleotide sequence ID" value="NZ_JAGSOG010000091.1"/>
</dbReference>
<keyword evidence="3" id="KW-1185">Reference proteome</keyword>
<evidence type="ECO:0000313" key="2">
    <source>
        <dbReference type="EMBL" id="MBR7835339.1"/>
    </source>
</evidence>
<dbReference type="Proteomes" id="UP000675781">
    <property type="component" value="Unassembled WGS sequence"/>
</dbReference>
<dbReference type="SUPFAM" id="SSF117782">
    <property type="entry name" value="YbjQ-like"/>
    <property type="match status" value="2"/>
</dbReference>
<protein>
    <submittedName>
        <fullName evidence="2">Heavy metal-binding domain-containing protein</fullName>
    </submittedName>
</protein>
<sequence>MATGWESELPEAARERMRGIRSSATWGSALSTQEFNAILGVGFDPVGQVLGTAVFQIGYQGGYGCSGAWSGYLGQNLSTDVSSRAWAPFSALVQAMYTARRTALGRAVAECTALGGDGIVGASLKVRRFAAGGLEFTAIGTAVRARGNVRPRRPFTSHVTGQGFAKLIRAGYVPTGLALGISIASRHDDYRTRASLSRWAGNQEVPGYTQLINNARHDARNQLLKDARQHGGDGVVVDEVDLRIGERECPSYEGQRDHIAEAFLLGTSIARFDRTSREAAPKALTIMRLDYQKTGL</sequence>
<proteinExistence type="inferred from homology"/>
<reference evidence="2" key="1">
    <citation type="submission" date="2021-04" db="EMBL/GenBank/DDBJ databases">
        <title>Genome based classification of Actinospica acidithermotolerans sp. nov., an actinobacterium isolated from an Indonesian hot spring.</title>
        <authorList>
            <person name="Kusuma A.B."/>
            <person name="Putra K.E."/>
            <person name="Nafisah S."/>
            <person name="Loh J."/>
            <person name="Nouioui I."/>
            <person name="Goodfellow M."/>
        </authorList>
    </citation>
    <scope>NUCLEOTIDE SEQUENCE</scope>
    <source>
        <strain evidence="2">CSCA 57</strain>
    </source>
</reference>
<evidence type="ECO:0000313" key="3">
    <source>
        <dbReference type="Proteomes" id="UP000675781"/>
    </source>
</evidence>
<evidence type="ECO:0000256" key="1">
    <source>
        <dbReference type="ARBA" id="ARBA00010751"/>
    </source>
</evidence>
<accession>A0A941EWQ1</accession>
<dbReference type="PANTHER" id="PTHR34068:SF2">
    <property type="entry name" value="UPF0145 PROTEIN SCO3412"/>
    <property type="match status" value="1"/>
</dbReference>